<evidence type="ECO:0000259" key="2">
    <source>
        <dbReference type="Pfam" id="PF01757"/>
    </source>
</evidence>
<feature type="transmembrane region" description="Helical" evidence="1">
    <location>
        <begin position="102"/>
        <end position="119"/>
    </location>
</feature>
<comment type="caution">
    <text evidence="3">The sequence shown here is derived from an EMBL/GenBank/DDBJ whole genome shotgun (WGS) entry which is preliminary data.</text>
</comment>
<reference evidence="3 4" key="1">
    <citation type="submission" date="2018-06" db="EMBL/GenBank/DDBJ databases">
        <title>Complete genome of Desulfovibrio indonesiensis P37SLT.</title>
        <authorList>
            <person name="Crispim J.S."/>
            <person name="Vidigal P.M.P."/>
            <person name="Silva L.C.F."/>
            <person name="Laguardia C.N."/>
            <person name="Araujo L.C."/>
            <person name="Dias R.S."/>
            <person name="Sousa M.P."/>
            <person name="Paula S.O."/>
            <person name="Silva C."/>
        </authorList>
    </citation>
    <scope>NUCLEOTIDE SEQUENCE [LARGE SCALE GENOMIC DNA]</scope>
    <source>
        <strain evidence="3 4">P37SLT</strain>
    </source>
</reference>
<keyword evidence="1" id="KW-0812">Transmembrane</keyword>
<dbReference type="InterPro" id="IPR050879">
    <property type="entry name" value="Acyltransferase_3"/>
</dbReference>
<feature type="transmembrane region" description="Helical" evidence="1">
    <location>
        <begin position="178"/>
        <end position="197"/>
    </location>
</feature>
<dbReference type="AlphaFoldDB" id="A0A7M3MG40"/>
<name>A0A7M3MG40_9BACT</name>
<feature type="transmembrane region" description="Helical" evidence="1">
    <location>
        <begin position="146"/>
        <end position="166"/>
    </location>
</feature>
<feature type="transmembrane region" description="Helical" evidence="1">
    <location>
        <begin position="268"/>
        <end position="288"/>
    </location>
</feature>
<feature type="transmembrane region" description="Helical" evidence="1">
    <location>
        <begin position="300"/>
        <end position="322"/>
    </location>
</feature>
<dbReference type="EMBL" id="QMIE01000004">
    <property type="protein sequence ID" value="TVM18284.1"/>
    <property type="molecule type" value="Genomic_DNA"/>
</dbReference>
<dbReference type="InterPro" id="IPR002656">
    <property type="entry name" value="Acyl_transf_3_dom"/>
</dbReference>
<dbReference type="Pfam" id="PF01757">
    <property type="entry name" value="Acyl_transf_3"/>
    <property type="match status" value="1"/>
</dbReference>
<protein>
    <recommendedName>
        <fullName evidence="2">Acyltransferase 3 domain-containing protein</fullName>
    </recommendedName>
</protein>
<sequence>MATSPNQPYLPQLDHLRAAAAMLILFYHGFQLFSAPLVHGKPWDKSMWMHTSNPLLALLVEGHTAVAIFFVMSGFILTRGALGHLAQDRRLRYGPFIANRALRIYPLLIFLIILGVYTHRDLFSLPGLVQTVLPLYNLPGAMKLDWFTAMFWAVTVLFQLYLLFPFLMRFYHEDGPRALWLVMTTFFVGRFACFVMGASALDLAYLTVAGRVDQFIIGMFAAAAFSSMEQRRQNLLAWSLAPALAATVAAVYGFHLLGGWPEEAWWKLIWVTLEGALWAWVMLAYLAIGSSMKEWGLSRLLAWLGRLSFAIFLVHTLIIAIINKLGWHLLLTGNGHADAMATTVFVALPMSLAAAALMHYGIEQPFLGMRVRYYSDMERTPVDSGSSK</sequence>
<accession>A0A7M3MG40</accession>
<evidence type="ECO:0000256" key="1">
    <source>
        <dbReference type="SAM" id="Phobius"/>
    </source>
</evidence>
<feature type="transmembrane region" description="Helical" evidence="1">
    <location>
        <begin position="203"/>
        <end position="223"/>
    </location>
</feature>
<evidence type="ECO:0000313" key="4">
    <source>
        <dbReference type="Proteomes" id="UP000448292"/>
    </source>
</evidence>
<keyword evidence="4" id="KW-1185">Reference proteome</keyword>
<dbReference type="OrthoDB" id="5501619at2"/>
<dbReference type="RefSeq" id="WP_144302285.1">
    <property type="nucleotide sequence ID" value="NZ_QMIE01000004.1"/>
</dbReference>
<proteinExistence type="predicted"/>
<dbReference type="GO" id="GO:0016747">
    <property type="term" value="F:acyltransferase activity, transferring groups other than amino-acyl groups"/>
    <property type="evidence" value="ECO:0007669"/>
    <property type="project" value="InterPro"/>
</dbReference>
<gene>
    <name evidence="3" type="ORF">DPQ33_05900</name>
</gene>
<feature type="transmembrane region" description="Helical" evidence="1">
    <location>
        <begin position="55"/>
        <end position="82"/>
    </location>
</feature>
<keyword evidence="1" id="KW-0472">Membrane</keyword>
<organism evidence="3 4">
    <name type="scientific">Oceanidesulfovibrio indonesiensis</name>
    <dbReference type="NCBI Taxonomy" id="54767"/>
    <lineage>
        <taxon>Bacteria</taxon>
        <taxon>Pseudomonadati</taxon>
        <taxon>Thermodesulfobacteriota</taxon>
        <taxon>Desulfovibrionia</taxon>
        <taxon>Desulfovibrionales</taxon>
        <taxon>Desulfovibrionaceae</taxon>
        <taxon>Oceanidesulfovibrio</taxon>
    </lineage>
</organism>
<dbReference type="PANTHER" id="PTHR23028">
    <property type="entry name" value="ACETYLTRANSFERASE"/>
    <property type="match status" value="1"/>
</dbReference>
<dbReference type="Proteomes" id="UP000448292">
    <property type="component" value="Unassembled WGS sequence"/>
</dbReference>
<feature type="transmembrane region" description="Helical" evidence="1">
    <location>
        <begin position="16"/>
        <end position="35"/>
    </location>
</feature>
<feature type="transmembrane region" description="Helical" evidence="1">
    <location>
        <begin position="342"/>
        <end position="362"/>
    </location>
</feature>
<evidence type="ECO:0000313" key="3">
    <source>
        <dbReference type="EMBL" id="TVM18284.1"/>
    </source>
</evidence>
<feature type="transmembrane region" description="Helical" evidence="1">
    <location>
        <begin position="235"/>
        <end position="256"/>
    </location>
</feature>
<feature type="domain" description="Acyltransferase 3" evidence="2">
    <location>
        <begin position="12"/>
        <end position="357"/>
    </location>
</feature>
<keyword evidence="1" id="KW-1133">Transmembrane helix</keyword>